<proteinExistence type="predicted"/>
<protein>
    <recommendedName>
        <fullName evidence="4">Phospholipid/glycerol acyltransferase domain-containing protein</fullName>
    </recommendedName>
</protein>
<sequence>MLISLIILFVALYIVPRRHLYFLIRIWCWGACFFAGQWLIKKGNLPDLDGEPYLYMFNHVSLFDQFMVAAFIGHYVTAVGAVEQFRWPIWGTVGRKYGAIPIVRKQIKKAVNALNAAEEAIKKGVSIMIAPEGTRTITGEIGDFKKGPFHLAYNTEATIVPVGLIGAFEAKKKSDWRLKPGIITARFGEPILSKNYAGLGVEEIRDLVRDRIRELIKTQEKE</sequence>
<feature type="transmembrane region" description="Helical" evidence="3">
    <location>
        <begin position="20"/>
        <end position="40"/>
    </location>
</feature>
<dbReference type="PANTHER" id="PTHR10434:SF66">
    <property type="entry name" value="PHOSPHOLIPID_GLYCEROL ACYLTRANSFERASE DOMAIN-CONTAINING PROTEIN"/>
    <property type="match status" value="1"/>
</dbReference>
<evidence type="ECO:0000259" key="4">
    <source>
        <dbReference type="SMART" id="SM00563"/>
    </source>
</evidence>
<dbReference type="Pfam" id="PF01553">
    <property type="entry name" value="Acyltransferase"/>
    <property type="match status" value="1"/>
</dbReference>
<dbReference type="EMBL" id="UINC01002223">
    <property type="protein sequence ID" value="SUZ94308.1"/>
    <property type="molecule type" value="Genomic_DNA"/>
</dbReference>
<feature type="transmembrane region" description="Helical" evidence="3">
    <location>
        <begin position="60"/>
        <end position="82"/>
    </location>
</feature>
<dbReference type="SMART" id="SM00563">
    <property type="entry name" value="PlsC"/>
    <property type="match status" value="1"/>
</dbReference>
<organism evidence="5">
    <name type="scientific">marine metagenome</name>
    <dbReference type="NCBI Taxonomy" id="408172"/>
    <lineage>
        <taxon>unclassified sequences</taxon>
        <taxon>metagenomes</taxon>
        <taxon>ecological metagenomes</taxon>
    </lineage>
</organism>
<keyword evidence="3" id="KW-0472">Membrane</keyword>
<dbReference type="SUPFAM" id="SSF69593">
    <property type="entry name" value="Glycerol-3-phosphate (1)-acyltransferase"/>
    <property type="match status" value="1"/>
</dbReference>
<dbReference type="CDD" id="cd07989">
    <property type="entry name" value="LPLAT_AGPAT-like"/>
    <property type="match status" value="1"/>
</dbReference>
<dbReference type="AlphaFoldDB" id="A0A381RTK5"/>
<name>A0A381RTK5_9ZZZZ</name>
<keyword evidence="2" id="KW-0012">Acyltransferase</keyword>
<evidence type="ECO:0000256" key="1">
    <source>
        <dbReference type="ARBA" id="ARBA00022679"/>
    </source>
</evidence>
<evidence type="ECO:0000256" key="2">
    <source>
        <dbReference type="ARBA" id="ARBA00023315"/>
    </source>
</evidence>
<keyword evidence="1" id="KW-0808">Transferase</keyword>
<dbReference type="InterPro" id="IPR002123">
    <property type="entry name" value="Plipid/glycerol_acylTrfase"/>
</dbReference>
<feature type="domain" description="Phospholipid/glycerol acyltransferase" evidence="4">
    <location>
        <begin position="53"/>
        <end position="167"/>
    </location>
</feature>
<keyword evidence="3" id="KW-1133">Transmembrane helix</keyword>
<dbReference type="GO" id="GO:0003841">
    <property type="term" value="F:1-acylglycerol-3-phosphate O-acyltransferase activity"/>
    <property type="evidence" value="ECO:0007669"/>
    <property type="project" value="TreeGrafter"/>
</dbReference>
<dbReference type="GO" id="GO:0006654">
    <property type="term" value="P:phosphatidic acid biosynthetic process"/>
    <property type="evidence" value="ECO:0007669"/>
    <property type="project" value="TreeGrafter"/>
</dbReference>
<evidence type="ECO:0000313" key="5">
    <source>
        <dbReference type="EMBL" id="SUZ94308.1"/>
    </source>
</evidence>
<keyword evidence="3" id="KW-0812">Transmembrane</keyword>
<accession>A0A381RTK5</accession>
<dbReference type="PANTHER" id="PTHR10434">
    <property type="entry name" value="1-ACYL-SN-GLYCEROL-3-PHOSPHATE ACYLTRANSFERASE"/>
    <property type="match status" value="1"/>
</dbReference>
<gene>
    <name evidence="5" type="ORF">METZ01_LOCUS47162</name>
</gene>
<evidence type="ECO:0000256" key="3">
    <source>
        <dbReference type="SAM" id="Phobius"/>
    </source>
</evidence>
<reference evidence="5" key="1">
    <citation type="submission" date="2018-05" db="EMBL/GenBank/DDBJ databases">
        <authorList>
            <person name="Lanie J.A."/>
            <person name="Ng W.-L."/>
            <person name="Kazmierczak K.M."/>
            <person name="Andrzejewski T.M."/>
            <person name="Davidsen T.M."/>
            <person name="Wayne K.J."/>
            <person name="Tettelin H."/>
            <person name="Glass J.I."/>
            <person name="Rusch D."/>
            <person name="Podicherti R."/>
            <person name="Tsui H.-C.T."/>
            <person name="Winkler M.E."/>
        </authorList>
    </citation>
    <scope>NUCLEOTIDE SEQUENCE</scope>
</reference>